<gene>
    <name evidence="4" type="ORF">KHLLAP_LOCUS3904</name>
</gene>
<evidence type="ECO:0000313" key="4">
    <source>
        <dbReference type="EMBL" id="CAJ2503436.1"/>
    </source>
</evidence>
<dbReference type="SUPFAM" id="SSF53933">
    <property type="entry name" value="Microbial ribonucleases"/>
    <property type="match status" value="1"/>
</dbReference>
<reference evidence="4" key="1">
    <citation type="submission" date="2023-10" db="EMBL/GenBank/DDBJ databases">
        <authorList>
            <person name="Hackl T."/>
        </authorList>
    </citation>
    <scope>NUCLEOTIDE SEQUENCE</scope>
</reference>
<name>A0AAI8VEI0_9PEZI</name>
<proteinExistence type="predicted"/>
<protein>
    <submittedName>
        <fullName evidence="4">Uu.00g108300.m01.CDS01</fullName>
    </submittedName>
</protein>
<keyword evidence="1" id="KW-0540">Nuclease</keyword>
<dbReference type="Gene3D" id="3.10.450.30">
    <property type="entry name" value="Microbial ribonucleases"/>
    <property type="match status" value="1"/>
</dbReference>
<dbReference type="GO" id="GO:0004540">
    <property type="term" value="F:RNA nuclease activity"/>
    <property type="evidence" value="ECO:0007669"/>
    <property type="project" value="InterPro"/>
</dbReference>
<dbReference type="InterPro" id="IPR016191">
    <property type="entry name" value="Ribonuclease/ribotoxin"/>
</dbReference>
<evidence type="ECO:0000256" key="1">
    <source>
        <dbReference type="ARBA" id="ARBA00022722"/>
    </source>
</evidence>
<keyword evidence="3" id="KW-0732">Signal</keyword>
<keyword evidence="5" id="KW-1185">Reference proteome</keyword>
<accession>A0AAI8VEI0</accession>
<organism evidence="4 5">
    <name type="scientific">Anthostomella pinea</name>
    <dbReference type="NCBI Taxonomy" id="933095"/>
    <lineage>
        <taxon>Eukaryota</taxon>
        <taxon>Fungi</taxon>
        <taxon>Dikarya</taxon>
        <taxon>Ascomycota</taxon>
        <taxon>Pezizomycotina</taxon>
        <taxon>Sordariomycetes</taxon>
        <taxon>Xylariomycetidae</taxon>
        <taxon>Xylariales</taxon>
        <taxon>Xylariaceae</taxon>
        <taxon>Anthostomella</taxon>
    </lineage>
</organism>
<dbReference type="EMBL" id="CAUWAG010000006">
    <property type="protein sequence ID" value="CAJ2503436.1"/>
    <property type="molecule type" value="Genomic_DNA"/>
</dbReference>
<comment type="caution">
    <text evidence="4">The sequence shown here is derived from an EMBL/GenBank/DDBJ whole genome shotgun (WGS) entry which is preliminary data.</text>
</comment>
<evidence type="ECO:0000256" key="3">
    <source>
        <dbReference type="SAM" id="SignalP"/>
    </source>
</evidence>
<evidence type="ECO:0000256" key="2">
    <source>
        <dbReference type="ARBA" id="ARBA00022801"/>
    </source>
</evidence>
<dbReference type="GO" id="GO:0003723">
    <property type="term" value="F:RNA binding"/>
    <property type="evidence" value="ECO:0007669"/>
    <property type="project" value="InterPro"/>
</dbReference>
<keyword evidence="2" id="KW-0378">Hydrolase</keyword>
<feature type="chain" id="PRO_5042601706" evidence="3">
    <location>
        <begin position="26"/>
        <end position="160"/>
    </location>
</feature>
<dbReference type="AlphaFoldDB" id="A0AAI8VEI0"/>
<sequence>MVNLNNALLAAGAFATFAVAAPTQAAVFERDVKHADTVTCPITGVSNFGKTFKKDDIEADIKANPDPNNQNSGFPKEYRYSGSGGSWPFTKDTHCDDMKDKGDKIYEIPIGPSGQAWKTFGNNPGTYRVLFSLDGGDQIFCGVTAHASKTDFSKVVGCED</sequence>
<dbReference type="Proteomes" id="UP001295740">
    <property type="component" value="Unassembled WGS sequence"/>
</dbReference>
<dbReference type="GO" id="GO:0016787">
    <property type="term" value="F:hydrolase activity"/>
    <property type="evidence" value="ECO:0007669"/>
    <property type="project" value="UniProtKB-KW"/>
</dbReference>
<feature type="signal peptide" evidence="3">
    <location>
        <begin position="1"/>
        <end position="25"/>
    </location>
</feature>
<evidence type="ECO:0000313" key="5">
    <source>
        <dbReference type="Proteomes" id="UP001295740"/>
    </source>
</evidence>